<comment type="catalytic activity">
    <reaction evidence="1">
        <text>[protein]-peptidylproline (omega=180) = [protein]-peptidylproline (omega=0)</text>
        <dbReference type="Rhea" id="RHEA:16237"/>
        <dbReference type="Rhea" id="RHEA-COMP:10747"/>
        <dbReference type="Rhea" id="RHEA-COMP:10748"/>
        <dbReference type="ChEBI" id="CHEBI:83833"/>
        <dbReference type="ChEBI" id="CHEBI:83834"/>
        <dbReference type="EC" id="5.2.1.8"/>
    </reaction>
</comment>
<dbReference type="OrthoDB" id="9769613at2"/>
<dbReference type="InterPro" id="IPR000297">
    <property type="entry name" value="PPIase_PpiC"/>
</dbReference>
<evidence type="ECO:0000313" key="9">
    <source>
        <dbReference type="EMBL" id="AUN95748.1"/>
    </source>
</evidence>
<comment type="similarity">
    <text evidence="2">Belongs to the PpiC/parvulin rotamase family.</text>
</comment>
<evidence type="ECO:0000313" key="10">
    <source>
        <dbReference type="Proteomes" id="UP000242205"/>
    </source>
</evidence>
<dbReference type="Proteomes" id="UP000242205">
    <property type="component" value="Chromosome"/>
</dbReference>
<dbReference type="KEGG" id="atw:C0099_12880"/>
<sequence length="305" mass="34054">MFKRFTDQARMLMLVGGILAAPVIHADTPEVLVRLGDVEITALDVEADLQRFGPKQRELAAGDDMTVRRIAGSLLYWRVLAKEAEESGLLEKDPVAAARLRHASERALGELYMLSEDNRTYPTDRVEALARADYVANQEKFREKAKFEASHILLRADSAETPEAAAAELESRKNKVLSELAAGRPFEEVAKEYSEDPGSAAAGGSLGEFETGSMVREFDKALSELGKPGDLSPFVESRFGWHLIRLDGMTPARVPPFEELRDQLVAQKRQQLAREHRQARAEQMQTDPNIEVNEQAIEDFVARHK</sequence>
<dbReference type="EC" id="5.2.1.8" evidence="3"/>
<dbReference type="Gene3D" id="3.10.50.40">
    <property type="match status" value="1"/>
</dbReference>
<gene>
    <name evidence="9" type="ORF">C0099_12880</name>
</gene>
<reference evidence="9 10" key="1">
    <citation type="submission" date="2018-01" db="EMBL/GenBank/DDBJ databases">
        <authorList>
            <person name="Fu G.-Y."/>
        </authorList>
    </citation>
    <scope>NUCLEOTIDE SEQUENCE [LARGE SCALE GENOMIC DNA]</scope>
    <source>
        <strain evidence="9 10">SY39</strain>
    </source>
</reference>
<feature type="signal peptide" evidence="7">
    <location>
        <begin position="1"/>
        <end position="26"/>
    </location>
</feature>
<evidence type="ECO:0000256" key="2">
    <source>
        <dbReference type="ARBA" id="ARBA00007656"/>
    </source>
</evidence>
<protein>
    <recommendedName>
        <fullName evidence="3">peptidylprolyl isomerase</fullName>
        <ecNumber evidence="3">5.2.1.8</ecNumber>
    </recommendedName>
</protein>
<dbReference type="Pfam" id="PF00639">
    <property type="entry name" value="Rotamase"/>
    <property type="match status" value="1"/>
</dbReference>
<proteinExistence type="inferred from homology"/>
<evidence type="ECO:0000256" key="1">
    <source>
        <dbReference type="ARBA" id="ARBA00000971"/>
    </source>
</evidence>
<evidence type="ECO:0000256" key="3">
    <source>
        <dbReference type="ARBA" id="ARBA00013194"/>
    </source>
</evidence>
<name>A0A2I6S920_9RHOO</name>
<dbReference type="GO" id="GO:0003755">
    <property type="term" value="F:peptidyl-prolyl cis-trans isomerase activity"/>
    <property type="evidence" value="ECO:0007669"/>
    <property type="project" value="UniProtKB-KW"/>
</dbReference>
<keyword evidence="10" id="KW-1185">Reference proteome</keyword>
<dbReference type="AlphaFoldDB" id="A0A2I6S920"/>
<keyword evidence="5 6" id="KW-0413">Isomerase</keyword>
<keyword evidence="7" id="KW-0732">Signal</keyword>
<organism evidence="9 10">
    <name type="scientific">Pseudazoarcus pumilus</name>
    <dbReference type="NCBI Taxonomy" id="2067960"/>
    <lineage>
        <taxon>Bacteria</taxon>
        <taxon>Pseudomonadati</taxon>
        <taxon>Pseudomonadota</taxon>
        <taxon>Betaproteobacteria</taxon>
        <taxon>Rhodocyclales</taxon>
        <taxon>Zoogloeaceae</taxon>
        <taxon>Pseudazoarcus</taxon>
    </lineage>
</organism>
<evidence type="ECO:0000259" key="8">
    <source>
        <dbReference type="PROSITE" id="PS50198"/>
    </source>
</evidence>
<dbReference type="InterPro" id="IPR046357">
    <property type="entry name" value="PPIase_dom_sf"/>
</dbReference>
<dbReference type="PROSITE" id="PS01096">
    <property type="entry name" value="PPIC_PPIASE_1"/>
    <property type="match status" value="1"/>
</dbReference>
<dbReference type="RefSeq" id="WP_102247793.1">
    <property type="nucleotide sequence ID" value="NZ_CP025682.1"/>
</dbReference>
<evidence type="ECO:0000256" key="6">
    <source>
        <dbReference type="PROSITE-ProRule" id="PRU00278"/>
    </source>
</evidence>
<feature type="chain" id="PRO_5014361954" description="peptidylprolyl isomerase" evidence="7">
    <location>
        <begin position="27"/>
        <end position="305"/>
    </location>
</feature>
<feature type="domain" description="PpiC" evidence="8">
    <location>
        <begin position="144"/>
        <end position="248"/>
    </location>
</feature>
<dbReference type="PANTHER" id="PTHR47245:SF2">
    <property type="entry name" value="PEPTIDYL-PROLYL CIS-TRANS ISOMERASE HP_0175-RELATED"/>
    <property type="match status" value="1"/>
</dbReference>
<evidence type="ECO:0000256" key="4">
    <source>
        <dbReference type="ARBA" id="ARBA00023110"/>
    </source>
</evidence>
<dbReference type="SUPFAM" id="SSF54534">
    <property type="entry name" value="FKBP-like"/>
    <property type="match status" value="1"/>
</dbReference>
<dbReference type="PANTHER" id="PTHR47245">
    <property type="entry name" value="PEPTIDYLPROLYL ISOMERASE"/>
    <property type="match status" value="1"/>
</dbReference>
<accession>A0A2I6S920</accession>
<evidence type="ECO:0000256" key="5">
    <source>
        <dbReference type="ARBA" id="ARBA00023235"/>
    </source>
</evidence>
<dbReference type="PROSITE" id="PS50198">
    <property type="entry name" value="PPIC_PPIASE_2"/>
    <property type="match status" value="1"/>
</dbReference>
<dbReference type="EMBL" id="CP025682">
    <property type="protein sequence ID" value="AUN95748.1"/>
    <property type="molecule type" value="Genomic_DNA"/>
</dbReference>
<keyword evidence="4 6" id="KW-0697">Rotamase</keyword>
<evidence type="ECO:0000256" key="7">
    <source>
        <dbReference type="SAM" id="SignalP"/>
    </source>
</evidence>
<dbReference type="InterPro" id="IPR023058">
    <property type="entry name" value="PPIase_PpiC_CS"/>
</dbReference>
<dbReference type="InterPro" id="IPR050245">
    <property type="entry name" value="PrsA_foldase"/>
</dbReference>